<dbReference type="Gene3D" id="3.30.2010.10">
    <property type="entry name" value="Metalloproteases ('zincins'), catalytic domain"/>
    <property type="match status" value="1"/>
</dbReference>
<reference evidence="9" key="1">
    <citation type="submission" date="2021-06" db="EMBL/GenBank/DDBJ databases">
        <authorList>
            <person name="Kallberg Y."/>
            <person name="Tangrot J."/>
            <person name="Rosling A."/>
        </authorList>
    </citation>
    <scope>NUCLEOTIDE SEQUENCE</scope>
    <source>
        <strain evidence="9">FL966</strain>
    </source>
</reference>
<dbReference type="InterPro" id="IPR007815">
    <property type="entry name" value="Emycin_Estase"/>
</dbReference>
<protein>
    <submittedName>
        <fullName evidence="9">15382_t:CDS:1</fullName>
    </submittedName>
</protein>
<keyword evidence="5" id="KW-0862">Zinc</keyword>
<dbReference type="GO" id="GO:0046872">
    <property type="term" value="F:metal ion binding"/>
    <property type="evidence" value="ECO:0007669"/>
    <property type="project" value="UniProtKB-KW"/>
</dbReference>
<dbReference type="CDD" id="cd14728">
    <property type="entry name" value="Ere-like"/>
    <property type="match status" value="1"/>
</dbReference>
<keyword evidence="7" id="KW-0472">Membrane</keyword>
<keyword evidence="2" id="KW-0645">Protease</keyword>
<dbReference type="CDD" id="cd07331">
    <property type="entry name" value="M48C_Oma1_like"/>
    <property type="match status" value="1"/>
</dbReference>
<keyword evidence="4" id="KW-0378">Hydrolase</keyword>
<dbReference type="GO" id="GO:0006508">
    <property type="term" value="P:proteolysis"/>
    <property type="evidence" value="ECO:0007669"/>
    <property type="project" value="UniProtKB-KW"/>
</dbReference>
<keyword evidence="3" id="KW-0479">Metal-binding</keyword>
<evidence type="ECO:0000256" key="5">
    <source>
        <dbReference type="ARBA" id="ARBA00022833"/>
    </source>
</evidence>
<comment type="caution">
    <text evidence="9">The sequence shown here is derived from an EMBL/GenBank/DDBJ whole genome shotgun (WGS) entry which is preliminary data.</text>
</comment>
<dbReference type="Pfam" id="PF01435">
    <property type="entry name" value="Peptidase_M48"/>
    <property type="match status" value="1"/>
</dbReference>
<dbReference type="PANTHER" id="PTHR31299">
    <property type="entry name" value="ESTERASE, PUTATIVE (AFU_ORTHOLOGUE AFUA_1G05850)-RELATED"/>
    <property type="match status" value="1"/>
</dbReference>
<sequence>MGKITAQDLKDYVIKVVINDPHQKHFDKLMEAIGSARIVMIGEASHGTSEFYRERIYLTQRLITEKGFTAVCVEADYPDSMTINRYIKNIAPKTIKTSIDSLQDFKRFPLWMWRNEEMLNYIDWCRRYNDKLEAEGKGYYDKVSFYGLDLYSLHASCEAVIDYLQKVDPDAAQKARKRYGIFERFGKDTMTYAFAARYGLVESAEKEVVAVLKDLCQKRCEYLLKQLKGSGPIEEYQFAAESNSLVVKDAEEYYRLMLFEDVKSWNLRDSHMVRTLNQILDHLTKCRNGCPAKAVIWAHNSHLGDARNTDMGISRGEINVGQLIREQFGDSSFNVGFTTYTGTVTAAHEWNTPAEVMKIVPGRKDSYEGFFHNIGEDLKISNFLIIFNKINPSPNPEESKKEIVSKNSTEKLSEPLLERAIGVIYRPNTERWSHYFSAKLSKQFDAVIHLDVTKAIMPIDKFKAFKRDEEENVPEVFNITMLIKRFGSLINVRICKVFTTIQLHQTRILVSKHLDIKSFSRNYHKERSQIINTSNVLFQVSKLTFPKNSLKLSNSIILSHHRKFNVTRPTRAPLPALPAFLTLFKTANAVIIVRAFSNLFLSILPFALRKNPNTGRRRTILLFLSTVFPLTGFGILFLAGLEQAPHTNRWRFRFMSFQEEKELCNSAFSLNYNQFKDKILGDDRIETIFVRHVVNNLVKGLSDDLMVLKTYKLEGLNYDSNVKIMENSEVEKLEPFVVYVVNDDSVVNAFSFGAARKILIFTGMLKAINYDEEFLSVILSHEIGHILQRHSSETLGFNQMMYILTDTLRTLLWFPFLAALGPFINDYIDVMAQKLIAAYAAGKYNQKEEKEADFVGLQLMALSGYHPKKAVELWSYLAINKDQVDLEDLPEFYLSHPSEHTRAQYLEEVLPEAHKIYEE</sequence>
<evidence type="ECO:0000256" key="2">
    <source>
        <dbReference type="ARBA" id="ARBA00022670"/>
    </source>
</evidence>
<name>A0A9N9E2T8_9GLOM</name>
<feature type="transmembrane region" description="Helical" evidence="7">
    <location>
        <begin position="589"/>
        <end position="608"/>
    </location>
</feature>
<dbReference type="Gene3D" id="3.40.1660.10">
    <property type="entry name" value="EreA-like (biosynthetic domain)"/>
    <property type="match status" value="1"/>
</dbReference>
<dbReference type="GO" id="GO:0046677">
    <property type="term" value="P:response to antibiotic"/>
    <property type="evidence" value="ECO:0007669"/>
    <property type="project" value="InterPro"/>
</dbReference>
<gene>
    <name evidence="9" type="ORF">CPELLU_LOCUS9688</name>
</gene>
<proteinExistence type="predicted"/>
<dbReference type="OrthoDB" id="413649at2759"/>
<evidence type="ECO:0000259" key="8">
    <source>
        <dbReference type="Pfam" id="PF01435"/>
    </source>
</evidence>
<dbReference type="Proteomes" id="UP000789759">
    <property type="component" value="Unassembled WGS sequence"/>
</dbReference>
<feature type="transmembrane region" description="Helical" evidence="7">
    <location>
        <begin position="620"/>
        <end position="641"/>
    </location>
</feature>
<evidence type="ECO:0000256" key="1">
    <source>
        <dbReference type="ARBA" id="ARBA00001947"/>
    </source>
</evidence>
<evidence type="ECO:0000256" key="4">
    <source>
        <dbReference type="ARBA" id="ARBA00022801"/>
    </source>
</evidence>
<keyword evidence="7" id="KW-1133">Transmembrane helix</keyword>
<dbReference type="Pfam" id="PF05139">
    <property type="entry name" value="Erythro_esteras"/>
    <property type="match status" value="1"/>
</dbReference>
<dbReference type="GO" id="GO:0004222">
    <property type="term" value="F:metalloendopeptidase activity"/>
    <property type="evidence" value="ECO:0007669"/>
    <property type="project" value="InterPro"/>
</dbReference>
<evidence type="ECO:0000313" key="9">
    <source>
        <dbReference type="EMBL" id="CAG8658552.1"/>
    </source>
</evidence>
<dbReference type="AlphaFoldDB" id="A0A9N9E2T8"/>
<feature type="domain" description="Peptidase M48" evidence="8">
    <location>
        <begin position="726"/>
        <end position="908"/>
    </location>
</feature>
<keyword evidence="7" id="KW-0812">Transmembrane</keyword>
<dbReference type="InterPro" id="IPR001915">
    <property type="entry name" value="Peptidase_M48"/>
</dbReference>
<comment type="cofactor">
    <cofactor evidence="1">
        <name>Zn(2+)</name>
        <dbReference type="ChEBI" id="CHEBI:29105"/>
    </cofactor>
</comment>
<dbReference type="PANTHER" id="PTHR31299:SF0">
    <property type="entry name" value="ESTERASE, PUTATIVE (AFU_ORTHOLOGUE AFUA_1G05850)-RELATED"/>
    <property type="match status" value="1"/>
</dbReference>
<evidence type="ECO:0000256" key="7">
    <source>
        <dbReference type="SAM" id="Phobius"/>
    </source>
</evidence>
<evidence type="ECO:0000313" key="10">
    <source>
        <dbReference type="Proteomes" id="UP000789759"/>
    </source>
</evidence>
<keyword evidence="10" id="KW-1185">Reference proteome</keyword>
<feature type="non-terminal residue" evidence="9">
    <location>
        <position position="919"/>
    </location>
</feature>
<dbReference type="SUPFAM" id="SSF159501">
    <property type="entry name" value="EreA/ChaN-like"/>
    <property type="match status" value="1"/>
</dbReference>
<organism evidence="9 10">
    <name type="scientific">Cetraspora pellucida</name>
    <dbReference type="NCBI Taxonomy" id="1433469"/>
    <lineage>
        <taxon>Eukaryota</taxon>
        <taxon>Fungi</taxon>
        <taxon>Fungi incertae sedis</taxon>
        <taxon>Mucoromycota</taxon>
        <taxon>Glomeromycotina</taxon>
        <taxon>Glomeromycetes</taxon>
        <taxon>Diversisporales</taxon>
        <taxon>Gigasporaceae</taxon>
        <taxon>Cetraspora</taxon>
    </lineage>
</organism>
<evidence type="ECO:0000256" key="3">
    <source>
        <dbReference type="ARBA" id="ARBA00022723"/>
    </source>
</evidence>
<evidence type="ECO:0000256" key="6">
    <source>
        <dbReference type="ARBA" id="ARBA00023049"/>
    </source>
</evidence>
<dbReference type="Gene3D" id="3.30.1870.10">
    <property type="entry name" value="EreA-like, domain 2"/>
    <property type="match status" value="1"/>
</dbReference>
<accession>A0A9N9E2T8</accession>
<dbReference type="EMBL" id="CAJVQA010007564">
    <property type="protein sequence ID" value="CAG8658552.1"/>
    <property type="molecule type" value="Genomic_DNA"/>
</dbReference>
<dbReference type="InterPro" id="IPR052036">
    <property type="entry name" value="Hydrolase/PRTase-associated"/>
</dbReference>
<keyword evidence="6" id="KW-0482">Metalloprotease</keyword>